<dbReference type="InterPro" id="IPR027417">
    <property type="entry name" value="P-loop_NTPase"/>
</dbReference>
<sequence length="439" mass="49607">MGLPDAWIEAPEFAIRSYVYLKDPNPPEPLLLNSFFLDDLALAKQVFSMNQCKSLQQYLGITHPAERHDLLRDKVVLNTTVSPRLTPLARWPSNGNHPLVLLQQAAVNLSFQETKTSGMLGINGPPGTGKTTLLRDLVAGVVTQRAEELAKYDNPATAFEHSGQKLKVGNGWLHLYRLDESLRGFELLVASSNNKAVENVSAELPALKAISEDAIGLRYFTTLSDKLHQTETWGAIAAVLGNTKNRSQFKQDFWWDDDYGINSYLQAASGSMPQIEEEDPKTGKITYRPPHIVDAEKPPASPEEAVTRWKNARGRFLNALESSRKAQRWLETLRQEMIQLPTFAQRETEALARRDQLTVEVHHCEVEIFNTRKLHAKTSLQYQEAIQDLHNHQQVKPGFLARLFRTKAAMTWSESLTALQARNHQAETRHYNLTKTLAR</sequence>
<evidence type="ECO:0000313" key="2">
    <source>
        <dbReference type="Proteomes" id="UP001308005"/>
    </source>
</evidence>
<evidence type="ECO:0008006" key="3">
    <source>
        <dbReference type="Google" id="ProtNLM"/>
    </source>
</evidence>
<name>A0ABU6CSL3_9GAMM</name>
<dbReference type="RefSeq" id="WP_324693019.1">
    <property type="nucleotide sequence ID" value="NZ_JAYMYJ010000020.1"/>
</dbReference>
<comment type="caution">
    <text evidence="1">The sequence shown here is derived from an EMBL/GenBank/DDBJ whole genome shotgun (WGS) entry which is preliminary data.</text>
</comment>
<dbReference type="Proteomes" id="UP001308005">
    <property type="component" value="Unassembled WGS sequence"/>
</dbReference>
<gene>
    <name evidence="1" type="ORF">VSS37_02380</name>
</gene>
<reference evidence="2" key="1">
    <citation type="submission" date="2023-07" db="EMBL/GenBank/DDBJ databases">
        <title>The carbon used by Thiothrix.</title>
        <authorList>
            <person name="Chen L."/>
        </authorList>
    </citation>
    <scope>NUCLEOTIDE SEQUENCE [LARGE SCALE GENOMIC DNA]</scope>
</reference>
<evidence type="ECO:0000313" key="1">
    <source>
        <dbReference type="EMBL" id="MEB4589815.1"/>
    </source>
</evidence>
<reference evidence="1 2" key="2">
    <citation type="submission" date="2024-01" db="EMBL/GenBank/DDBJ databases">
        <authorList>
            <person name="Xie X."/>
        </authorList>
    </citation>
    <scope>NUCLEOTIDE SEQUENCE [LARGE SCALE GENOMIC DNA]</scope>
    <source>
        <strain evidence="1">SCUT-1</strain>
    </source>
</reference>
<accession>A0ABU6CSL3</accession>
<proteinExistence type="predicted"/>
<keyword evidence="2" id="KW-1185">Reference proteome</keyword>
<dbReference type="SUPFAM" id="SSF52540">
    <property type="entry name" value="P-loop containing nucleoside triphosphate hydrolases"/>
    <property type="match status" value="1"/>
</dbReference>
<dbReference type="EMBL" id="JAYMYJ010000020">
    <property type="protein sequence ID" value="MEB4589815.1"/>
    <property type="molecule type" value="Genomic_DNA"/>
</dbReference>
<protein>
    <recommendedName>
        <fullName evidence="3">DNA2/NAM7 helicase helicase domain-containing protein</fullName>
    </recommendedName>
</protein>
<organism evidence="1 2">
    <name type="scientific">Candidatus Thiothrix phosphatis</name>
    <dbReference type="NCBI Taxonomy" id="3112415"/>
    <lineage>
        <taxon>Bacteria</taxon>
        <taxon>Pseudomonadati</taxon>
        <taxon>Pseudomonadota</taxon>
        <taxon>Gammaproteobacteria</taxon>
        <taxon>Thiotrichales</taxon>
        <taxon>Thiotrichaceae</taxon>
        <taxon>Thiothrix</taxon>
    </lineage>
</organism>
<dbReference type="Gene3D" id="3.40.50.300">
    <property type="entry name" value="P-loop containing nucleotide triphosphate hydrolases"/>
    <property type="match status" value="1"/>
</dbReference>